<dbReference type="Proteomes" id="UP000018936">
    <property type="component" value="Unassembled WGS sequence"/>
</dbReference>
<feature type="non-terminal residue" evidence="2">
    <location>
        <position position="127"/>
    </location>
</feature>
<dbReference type="SUPFAM" id="SSF49879">
    <property type="entry name" value="SMAD/FHA domain"/>
    <property type="match status" value="1"/>
</dbReference>
<dbReference type="Pfam" id="PF00498">
    <property type="entry name" value="FHA"/>
    <property type="match status" value="1"/>
</dbReference>
<organism evidence="2 3">
    <name type="scientific">Ophiophagus hannah</name>
    <name type="common">King cobra</name>
    <name type="synonym">Naja hannah</name>
    <dbReference type="NCBI Taxonomy" id="8665"/>
    <lineage>
        <taxon>Eukaryota</taxon>
        <taxon>Metazoa</taxon>
        <taxon>Chordata</taxon>
        <taxon>Craniata</taxon>
        <taxon>Vertebrata</taxon>
        <taxon>Euteleostomi</taxon>
        <taxon>Lepidosauria</taxon>
        <taxon>Squamata</taxon>
        <taxon>Bifurcata</taxon>
        <taxon>Unidentata</taxon>
        <taxon>Episquamata</taxon>
        <taxon>Toxicofera</taxon>
        <taxon>Serpentes</taxon>
        <taxon>Colubroidea</taxon>
        <taxon>Elapidae</taxon>
        <taxon>Elapinae</taxon>
        <taxon>Ophiophagus</taxon>
    </lineage>
</organism>
<dbReference type="InterPro" id="IPR000253">
    <property type="entry name" value="FHA_dom"/>
</dbReference>
<evidence type="ECO:0000313" key="3">
    <source>
        <dbReference type="Proteomes" id="UP000018936"/>
    </source>
</evidence>
<dbReference type="PROSITE" id="PS50006">
    <property type="entry name" value="FHA_DOMAIN"/>
    <property type="match status" value="1"/>
</dbReference>
<dbReference type="InterPro" id="IPR008984">
    <property type="entry name" value="SMAD_FHA_dom_sf"/>
</dbReference>
<reference evidence="2 3" key="1">
    <citation type="journal article" date="2013" name="Proc. Natl. Acad. Sci. U.S.A.">
        <title>The king cobra genome reveals dynamic gene evolution and adaptation in the snake venom system.</title>
        <authorList>
            <person name="Vonk F.J."/>
            <person name="Casewell N.R."/>
            <person name="Henkel C.V."/>
            <person name="Heimberg A.M."/>
            <person name="Jansen H.J."/>
            <person name="McCleary R.J."/>
            <person name="Kerkkamp H.M."/>
            <person name="Vos R.A."/>
            <person name="Guerreiro I."/>
            <person name="Calvete J.J."/>
            <person name="Wuster W."/>
            <person name="Woods A.E."/>
            <person name="Logan J.M."/>
            <person name="Harrison R.A."/>
            <person name="Castoe T.A."/>
            <person name="de Koning A.P."/>
            <person name="Pollock D.D."/>
            <person name="Yandell M."/>
            <person name="Calderon D."/>
            <person name="Renjifo C."/>
            <person name="Currier R.B."/>
            <person name="Salgado D."/>
            <person name="Pla D."/>
            <person name="Sanz L."/>
            <person name="Hyder A.S."/>
            <person name="Ribeiro J.M."/>
            <person name="Arntzen J.W."/>
            <person name="van den Thillart G.E."/>
            <person name="Boetzer M."/>
            <person name="Pirovano W."/>
            <person name="Dirks R.P."/>
            <person name="Spaink H.P."/>
            <person name="Duboule D."/>
            <person name="McGlinn E."/>
            <person name="Kini R.M."/>
            <person name="Richardson M.K."/>
        </authorList>
    </citation>
    <scope>NUCLEOTIDE SEQUENCE</scope>
    <source>
        <tissue evidence="2">Blood</tissue>
    </source>
</reference>
<dbReference type="OrthoDB" id="436852at2759"/>
<feature type="non-terminal residue" evidence="2">
    <location>
        <position position="1"/>
    </location>
</feature>
<gene>
    <name evidence="2" type="primary">C01G6.5</name>
    <name evidence="2" type="ORF">L345_11862</name>
</gene>
<accession>V8NL31</accession>
<dbReference type="Gene3D" id="2.60.200.20">
    <property type="match status" value="1"/>
</dbReference>
<dbReference type="AlphaFoldDB" id="V8NL31"/>
<keyword evidence="3" id="KW-1185">Reference proteome</keyword>
<dbReference type="SMART" id="SM00240">
    <property type="entry name" value="FHA"/>
    <property type="match status" value="1"/>
</dbReference>
<dbReference type="EMBL" id="AZIM01003288">
    <property type="protein sequence ID" value="ETE62383.1"/>
    <property type="molecule type" value="Genomic_DNA"/>
</dbReference>
<sequence length="127" mass="14035">MALSRPPGDQRLSHLRSIGSWAPVPGVSPAVTLFGRNIRVVDYHLNLPAATTTDLNYISRIHARIIRTDGEYVLVDSSLTGVYVNDIRIKGRVNLREGDTVTFGHPAGKNLLLGSHTRQPNSPFYFL</sequence>
<protein>
    <recommendedName>
        <fullName evidence="1">FHA domain-containing protein</fullName>
    </recommendedName>
</protein>
<proteinExistence type="predicted"/>
<name>V8NL31_OPHHA</name>
<comment type="caution">
    <text evidence="2">The sequence shown here is derived from an EMBL/GenBank/DDBJ whole genome shotgun (WGS) entry which is preliminary data.</text>
</comment>
<evidence type="ECO:0000259" key="1">
    <source>
        <dbReference type="PROSITE" id="PS50006"/>
    </source>
</evidence>
<evidence type="ECO:0000313" key="2">
    <source>
        <dbReference type="EMBL" id="ETE62383.1"/>
    </source>
</evidence>
<feature type="domain" description="FHA" evidence="1">
    <location>
        <begin position="32"/>
        <end position="89"/>
    </location>
</feature>